<protein>
    <submittedName>
        <fullName evidence="2">Uncharacterized protein</fullName>
    </submittedName>
</protein>
<dbReference type="Pfam" id="PF04870">
    <property type="entry name" value="Moulting_cycle"/>
    <property type="match status" value="1"/>
</dbReference>
<name>A0A914KVL0_MELIC</name>
<reference evidence="2" key="1">
    <citation type="submission" date="2022-11" db="UniProtKB">
        <authorList>
            <consortium name="WormBaseParasite"/>
        </authorList>
    </citation>
    <scope>IDENTIFICATION</scope>
</reference>
<sequence length="64" mass="7011">MNNTGYTLLTKDQLNMLYGNNSSYEDPVNPLSYSNDSGNHGILLDIWPDPGQILGRILGCILGL</sequence>
<evidence type="ECO:0000313" key="2">
    <source>
        <dbReference type="WBParaSite" id="Minc3s00134g05654"/>
    </source>
</evidence>
<dbReference type="InterPro" id="IPR006954">
    <property type="entry name" value="Mlt-10-like"/>
</dbReference>
<dbReference type="AlphaFoldDB" id="A0A914KVL0"/>
<organism evidence="1 2">
    <name type="scientific">Meloidogyne incognita</name>
    <name type="common">Southern root-knot nematode worm</name>
    <name type="synonym">Oxyuris incognita</name>
    <dbReference type="NCBI Taxonomy" id="6306"/>
    <lineage>
        <taxon>Eukaryota</taxon>
        <taxon>Metazoa</taxon>
        <taxon>Ecdysozoa</taxon>
        <taxon>Nematoda</taxon>
        <taxon>Chromadorea</taxon>
        <taxon>Rhabditida</taxon>
        <taxon>Tylenchina</taxon>
        <taxon>Tylenchomorpha</taxon>
        <taxon>Tylenchoidea</taxon>
        <taxon>Meloidogynidae</taxon>
        <taxon>Meloidogyninae</taxon>
        <taxon>Meloidogyne</taxon>
        <taxon>Meloidogyne incognita group</taxon>
    </lineage>
</organism>
<proteinExistence type="predicted"/>
<accession>A0A914KVL0</accession>
<evidence type="ECO:0000313" key="1">
    <source>
        <dbReference type="Proteomes" id="UP000887563"/>
    </source>
</evidence>
<keyword evidence="1" id="KW-1185">Reference proteome</keyword>
<dbReference type="WBParaSite" id="Minc3s00134g05654">
    <property type="protein sequence ID" value="Minc3s00134g05654"/>
    <property type="gene ID" value="Minc3s00134g05654"/>
</dbReference>
<dbReference type="Proteomes" id="UP000887563">
    <property type="component" value="Unplaced"/>
</dbReference>